<keyword evidence="4" id="KW-1185">Reference proteome</keyword>
<dbReference type="GO" id="GO:0051959">
    <property type="term" value="F:dynein light intermediate chain binding"/>
    <property type="evidence" value="ECO:0007669"/>
    <property type="project" value="TreeGrafter"/>
</dbReference>
<dbReference type="PANTHER" id="PTHR18947:SF31">
    <property type="entry name" value="PROTEIN DAPLE"/>
    <property type="match status" value="1"/>
</dbReference>
<proteinExistence type="predicted"/>
<dbReference type="GO" id="GO:0031122">
    <property type="term" value="P:cytoplasmic microtubule organization"/>
    <property type="evidence" value="ECO:0007669"/>
    <property type="project" value="TreeGrafter"/>
</dbReference>
<feature type="compositionally biased region" description="Basic and acidic residues" evidence="2">
    <location>
        <begin position="598"/>
        <end position="613"/>
    </location>
</feature>
<reference evidence="3" key="1">
    <citation type="submission" date="2025-08" db="UniProtKB">
        <authorList>
            <consortium name="Ensembl"/>
        </authorList>
    </citation>
    <scope>IDENTIFICATION</scope>
</reference>
<feature type="compositionally biased region" description="Acidic residues" evidence="2">
    <location>
        <begin position="671"/>
        <end position="681"/>
    </location>
</feature>
<sequence>VVMPPPNILLIANDPMSGNTWRSNLLMFPVCPQSERKEEMIDKIKLLDIQTQAAIVSHIQEVTQNPLNVLDLSWMEEGAELVPGELEPLSRNMAASLQQLIDQRDKATEVRICPTRPAGFYLSRGSKRTSAPSPSGPAGTEPTQEEKQHLAVELADAKAKLRRYRQELEEKTEQLMDSKHEAERLDQELQKLKQENQSLSCEARSVRAYRDEVDALRERAARVDRLEAELSRCKERLNDVHFYKTRMEELRDDNTTLLETKVLLEEQLAAARGRCDKLHTLEKDNLLLHAKIHDLEMEREGERRRLEELLEENLLLELGQKQSMNESAHLGWELEQLSKNHDGPASESRKSLVHELNEGVSSRVLKLEKENRELQASIERLKEENQLLQEQQLHTQELDRENQSLSNQTLGEELLKEKQNLEREMHALRADKDCQVRLPLRFSEQQHLSEAVKALQERAQSSSEARVREAEAKNRLLHQSVTDAGSRLASLEAQLKVVSEEAECLRERAGRCEEVQREAARLERSREALTREVGTRICAGSWSGYNRLIPAQKELQRLAQQEAQNSLLSMENLELRRSMENLRSSSARLPTLQEELQEAQRETQEAQRKDPGHPEGGQEETQDSSGSSGQEEELVSEKLKAQQQNLELERLDKELERIGLSREKLLQQEQTLEDGEDEEDR</sequence>
<dbReference type="AlphaFoldDB" id="A0A3B5M059"/>
<feature type="coiled-coil region" evidence="1">
    <location>
        <begin position="488"/>
        <end position="532"/>
    </location>
</feature>
<feature type="coiled-coil region" evidence="1">
    <location>
        <begin position="357"/>
        <end position="438"/>
    </location>
</feature>
<keyword evidence="1" id="KW-0175">Coiled coil</keyword>
<dbReference type="GO" id="GO:0005813">
    <property type="term" value="C:centrosome"/>
    <property type="evidence" value="ECO:0007669"/>
    <property type="project" value="TreeGrafter"/>
</dbReference>
<feature type="region of interest" description="Disordered" evidence="2">
    <location>
        <begin position="121"/>
        <end position="148"/>
    </location>
</feature>
<organism evidence="3 4">
    <name type="scientific">Xiphophorus couchianus</name>
    <name type="common">Monterrey platyfish</name>
    <dbReference type="NCBI Taxonomy" id="32473"/>
    <lineage>
        <taxon>Eukaryota</taxon>
        <taxon>Metazoa</taxon>
        <taxon>Chordata</taxon>
        <taxon>Craniata</taxon>
        <taxon>Vertebrata</taxon>
        <taxon>Euteleostomi</taxon>
        <taxon>Actinopterygii</taxon>
        <taxon>Neopterygii</taxon>
        <taxon>Teleostei</taxon>
        <taxon>Neoteleostei</taxon>
        <taxon>Acanthomorphata</taxon>
        <taxon>Ovalentaria</taxon>
        <taxon>Atherinomorphae</taxon>
        <taxon>Cyprinodontiformes</taxon>
        <taxon>Poeciliidae</taxon>
        <taxon>Poeciliinae</taxon>
        <taxon>Xiphophorus</taxon>
    </lineage>
</organism>
<dbReference type="GO" id="GO:0030705">
    <property type="term" value="P:cytoskeleton-dependent intracellular transport"/>
    <property type="evidence" value="ECO:0007669"/>
    <property type="project" value="TreeGrafter"/>
</dbReference>
<evidence type="ECO:0000313" key="4">
    <source>
        <dbReference type="Proteomes" id="UP000261380"/>
    </source>
</evidence>
<reference evidence="3" key="2">
    <citation type="submission" date="2025-09" db="UniProtKB">
        <authorList>
            <consortium name="Ensembl"/>
        </authorList>
    </citation>
    <scope>IDENTIFICATION</scope>
</reference>
<accession>A0A3B5M059</accession>
<dbReference type="InterPro" id="IPR036872">
    <property type="entry name" value="CH_dom_sf"/>
</dbReference>
<evidence type="ECO:0000256" key="1">
    <source>
        <dbReference type="SAM" id="Coils"/>
    </source>
</evidence>
<dbReference type="Gene3D" id="1.10.418.10">
    <property type="entry name" value="Calponin-like domain"/>
    <property type="match status" value="1"/>
</dbReference>
<dbReference type="Ensembl" id="ENSXCOT00000017710.1">
    <property type="protein sequence ID" value="ENSXCOP00000017488.1"/>
    <property type="gene ID" value="ENSXCOG00000013189.1"/>
</dbReference>
<feature type="region of interest" description="Disordered" evidence="2">
    <location>
        <begin position="661"/>
        <end position="681"/>
    </location>
</feature>
<feature type="region of interest" description="Disordered" evidence="2">
    <location>
        <begin position="595"/>
        <end position="644"/>
    </location>
</feature>
<dbReference type="GO" id="GO:0005737">
    <property type="term" value="C:cytoplasm"/>
    <property type="evidence" value="ECO:0007669"/>
    <property type="project" value="TreeGrafter"/>
</dbReference>
<dbReference type="PANTHER" id="PTHR18947">
    <property type="entry name" value="HOOK PROTEINS"/>
    <property type="match status" value="1"/>
</dbReference>
<evidence type="ECO:0000313" key="3">
    <source>
        <dbReference type="Ensembl" id="ENSXCOP00000017488.1"/>
    </source>
</evidence>
<dbReference type="Proteomes" id="UP000261380">
    <property type="component" value="Unplaced"/>
</dbReference>
<name>A0A3B5M059_9TELE</name>
<evidence type="ECO:0000256" key="2">
    <source>
        <dbReference type="SAM" id="MobiDB-lite"/>
    </source>
</evidence>
<dbReference type="GeneTree" id="ENSGT00940000154785"/>
<dbReference type="SUPFAM" id="SSF116907">
    <property type="entry name" value="Hook domain"/>
    <property type="match status" value="1"/>
</dbReference>
<protein>
    <submittedName>
        <fullName evidence="3">Uncharacterized protein</fullName>
    </submittedName>
</protein>
<dbReference type="GO" id="GO:0008017">
    <property type="term" value="F:microtubule binding"/>
    <property type="evidence" value="ECO:0007669"/>
    <property type="project" value="TreeGrafter"/>
</dbReference>